<keyword evidence="1" id="KW-0812">Transmembrane</keyword>
<evidence type="ECO:0000256" key="1">
    <source>
        <dbReference type="SAM" id="Phobius"/>
    </source>
</evidence>
<comment type="caution">
    <text evidence="2">The sequence shown here is derived from an EMBL/GenBank/DDBJ whole genome shotgun (WGS) entry which is preliminary data.</text>
</comment>
<gene>
    <name evidence="2" type="ORF">SNEC2469_LOCUS15119</name>
</gene>
<keyword evidence="1" id="KW-0472">Membrane</keyword>
<keyword evidence="3" id="KW-1185">Reference proteome</keyword>
<reference evidence="2" key="1">
    <citation type="submission" date="2021-02" db="EMBL/GenBank/DDBJ databases">
        <authorList>
            <person name="Dougan E. K."/>
            <person name="Rhodes N."/>
            <person name="Thang M."/>
            <person name="Chan C."/>
        </authorList>
    </citation>
    <scope>NUCLEOTIDE SEQUENCE</scope>
</reference>
<dbReference type="EMBL" id="CAJNJA010024480">
    <property type="protein sequence ID" value="CAE7527165.1"/>
    <property type="molecule type" value="Genomic_DNA"/>
</dbReference>
<proteinExistence type="predicted"/>
<name>A0A812TK71_9DINO</name>
<protein>
    <submittedName>
        <fullName evidence="2">Uncharacterized protein</fullName>
    </submittedName>
</protein>
<evidence type="ECO:0000313" key="2">
    <source>
        <dbReference type="EMBL" id="CAE7527165.1"/>
    </source>
</evidence>
<dbReference type="AlphaFoldDB" id="A0A812TK71"/>
<accession>A0A812TK71</accession>
<feature type="transmembrane region" description="Helical" evidence="1">
    <location>
        <begin position="133"/>
        <end position="151"/>
    </location>
</feature>
<keyword evidence="1" id="KW-1133">Transmembrane helix</keyword>
<feature type="transmembrane region" description="Helical" evidence="1">
    <location>
        <begin position="21"/>
        <end position="44"/>
    </location>
</feature>
<sequence>MKVEGRAGRASVLRLLMRTFGWRYVFILVTFSVWLASLSLLPFLTESLFEWLAEGSSPAAGLGWCAVLVGSYLVNCNAACQWYQQTTFLGCELRLPPGTAASGAFIEVCAVSAPAAQPQAELQNPQPALRANFMKLLLFVFVTSIVSTIAVRKGEDLRAEQGHLQEIHQHVNQTAAVSRPRPYNPYITVSSDVPAQEVCCCCKLVGECRLNNSYVRDKSASCSEKLAGPSYVCWKPRGFEVVTLLNRYIKAGKWNQFDCA</sequence>
<dbReference type="Proteomes" id="UP000601435">
    <property type="component" value="Unassembled WGS sequence"/>
</dbReference>
<organism evidence="2 3">
    <name type="scientific">Symbiodinium necroappetens</name>
    <dbReference type="NCBI Taxonomy" id="1628268"/>
    <lineage>
        <taxon>Eukaryota</taxon>
        <taxon>Sar</taxon>
        <taxon>Alveolata</taxon>
        <taxon>Dinophyceae</taxon>
        <taxon>Suessiales</taxon>
        <taxon>Symbiodiniaceae</taxon>
        <taxon>Symbiodinium</taxon>
    </lineage>
</organism>
<evidence type="ECO:0000313" key="3">
    <source>
        <dbReference type="Proteomes" id="UP000601435"/>
    </source>
</evidence>